<organism evidence="1 2">
    <name type="scientific">Rhododendron molle</name>
    <name type="common">Chinese azalea</name>
    <name type="synonym">Azalea mollis</name>
    <dbReference type="NCBI Taxonomy" id="49168"/>
    <lineage>
        <taxon>Eukaryota</taxon>
        <taxon>Viridiplantae</taxon>
        <taxon>Streptophyta</taxon>
        <taxon>Embryophyta</taxon>
        <taxon>Tracheophyta</taxon>
        <taxon>Spermatophyta</taxon>
        <taxon>Magnoliopsida</taxon>
        <taxon>eudicotyledons</taxon>
        <taxon>Gunneridae</taxon>
        <taxon>Pentapetalae</taxon>
        <taxon>asterids</taxon>
        <taxon>Ericales</taxon>
        <taxon>Ericaceae</taxon>
        <taxon>Ericoideae</taxon>
        <taxon>Rhodoreae</taxon>
        <taxon>Rhododendron</taxon>
    </lineage>
</organism>
<sequence>MAPTKRKQGDRPLEPQNEGLETQNDAVHLEQRVPENSQGNGSNPPVSVQSLSRQLAQVLSNLEDESAQELITLLRRVVTPLSAVDVDINGVVHEQVNSGDTLRKTPQQVIHVNKACLNAEECSGCNQVLKATCHPVVVPKES</sequence>
<dbReference type="EMBL" id="CM046391">
    <property type="protein sequence ID" value="KAI8560675.1"/>
    <property type="molecule type" value="Genomic_DNA"/>
</dbReference>
<name>A0ACC0P4Z3_RHOML</name>
<reference evidence="1" key="1">
    <citation type="submission" date="2022-02" db="EMBL/GenBank/DDBJ databases">
        <title>Plant Genome Project.</title>
        <authorList>
            <person name="Zhang R.-G."/>
        </authorList>
    </citation>
    <scope>NUCLEOTIDE SEQUENCE</scope>
    <source>
        <strain evidence="1">AT1</strain>
    </source>
</reference>
<comment type="caution">
    <text evidence="1">The sequence shown here is derived from an EMBL/GenBank/DDBJ whole genome shotgun (WGS) entry which is preliminary data.</text>
</comment>
<gene>
    <name evidence="1" type="ORF">RHMOL_Rhmol04G0275800</name>
</gene>
<proteinExistence type="predicted"/>
<evidence type="ECO:0000313" key="1">
    <source>
        <dbReference type="EMBL" id="KAI8560675.1"/>
    </source>
</evidence>
<protein>
    <submittedName>
        <fullName evidence="1">Uncharacterized protein</fullName>
    </submittedName>
</protein>
<accession>A0ACC0P4Z3</accession>
<evidence type="ECO:0000313" key="2">
    <source>
        <dbReference type="Proteomes" id="UP001062846"/>
    </source>
</evidence>
<keyword evidence="2" id="KW-1185">Reference proteome</keyword>
<dbReference type="Proteomes" id="UP001062846">
    <property type="component" value="Chromosome 4"/>
</dbReference>